<organism evidence="2 3">
    <name type="scientific">Phaedon cochleariae</name>
    <name type="common">Mustard beetle</name>
    <dbReference type="NCBI Taxonomy" id="80249"/>
    <lineage>
        <taxon>Eukaryota</taxon>
        <taxon>Metazoa</taxon>
        <taxon>Ecdysozoa</taxon>
        <taxon>Arthropoda</taxon>
        <taxon>Hexapoda</taxon>
        <taxon>Insecta</taxon>
        <taxon>Pterygota</taxon>
        <taxon>Neoptera</taxon>
        <taxon>Endopterygota</taxon>
        <taxon>Coleoptera</taxon>
        <taxon>Polyphaga</taxon>
        <taxon>Cucujiformia</taxon>
        <taxon>Chrysomeloidea</taxon>
        <taxon>Chrysomelidae</taxon>
        <taxon>Chrysomelinae</taxon>
        <taxon>Chrysomelini</taxon>
        <taxon>Phaedon</taxon>
    </lineage>
</organism>
<name>A0A9N9SA52_PHACE</name>
<proteinExistence type="predicted"/>
<dbReference type="AlphaFoldDB" id="A0A9N9SA52"/>
<protein>
    <submittedName>
        <fullName evidence="2">Uncharacterized protein</fullName>
    </submittedName>
</protein>
<dbReference type="OrthoDB" id="7537227at2759"/>
<reference evidence="2" key="1">
    <citation type="submission" date="2022-01" db="EMBL/GenBank/DDBJ databases">
        <authorList>
            <person name="King R."/>
        </authorList>
    </citation>
    <scope>NUCLEOTIDE SEQUENCE</scope>
</reference>
<reference evidence="2" key="2">
    <citation type="submission" date="2022-10" db="EMBL/GenBank/DDBJ databases">
        <authorList>
            <consortium name="ENA_rothamsted_submissions"/>
            <consortium name="culmorum"/>
            <person name="King R."/>
        </authorList>
    </citation>
    <scope>NUCLEOTIDE SEQUENCE</scope>
</reference>
<sequence length="75" mass="8755">MITINFLIFCNTRYYSPGYPETLLDKVEQYSPQMMTVLRETNVNDNEMQTEILNIMEDQASSGEENEEEKSVPIQ</sequence>
<feature type="region of interest" description="Disordered" evidence="1">
    <location>
        <begin position="56"/>
        <end position="75"/>
    </location>
</feature>
<keyword evidence="3" id="KW-1185">Reference proteome</keyword>
<evidence type="ECO:0000313" key="2">
    <source>
        <dbReference type="EMBL" id="CAG9814800.1"/>
    </source>
</evidence>
<evidence type="ECO:0000313" key="3">
    <source>
        <dbReference type="Proteomes" id="UP001153737"/>
    </source>
</evidence>
<dbReference type="Proteomes" id="UP001153737">
    <property type="component" value="Chromosome 11"/>
</dbReference>
<dbReference type="EMBL" id="OU896717">
    <property type="protein sequence ID" value="CAG9814800.1"/>
    <property type="molecule type" value="Genomic_DNA"/>
</dbReference>
<gene>
    <name evidence="2" type="ORF">PHAECO_LOCUS2271</name>
</gene>
<evidence type="ECO:0000256" key="1">
    <source>
        <dbReference type="SAM" id="MobiDB-lite"/>
    </source>
</evidence>
<accession>A0A9N9SA52</accession>